<keyword evidence="3" id="KW-0812">Transmembrane</keyword>
<dbReference type="EMBL" id="QJPH01000551">
    <property type="protein sequence ID" value="PZN70556.1"/>
    <property type="molecule type" value="Genomic_DNA"/>
</dbReference>
<dbReference type="GO" id="GO:0016020">
    <property type="term" value="C:membrane"/>
    <property type="evidence" value="ECO:0007669"/>
    <property type="project" value="UniProtKB-UniRule"/>
</dbReference>
<organism evidence="5 6">
    <name type="scientific">Candidatus Methylumidiphilus alinenensis</name>
    <dbReference type="NCBI Taxonomy" id="2202197"/>
    <lineage>
        <taxon>Bacteria</taxon>
        <taxon>Pseudomonadati</taxon>
        <taxon>Pseudomonadota</taxon>
        <taxon>Gammaproteobacteria</taxon>
        <taxon>Methylococcales</taxon>
        <taxon>Candidatus Methylumidiphilus</taxon>
    </lineage>
</organism>
<feature type="transmembrane region" description="Helical" evidence="3">
    <location>
        <begin position="12"/>
        <end position="33"/>
    </location>
</feature>
<dbReference type="SUPFAM" id="SSF103088">
    <property type="entry name" value="OmpA-like"/>
    <property type="match status" value="1"/>
</dbReference>
<keyword evidence="3" id="KW-1133">Transmembrane helix</keyword>
<dbReference type="Gene3D" id="3.30.1330.60">
    <property type="entry name" value="OmpA-like domain"/>
    <property type="match status" value="1"/>
</dbReference>
<dbReference type="CDD" id="cd07185">
    <property type="entry name" value="OmpA_C-like"/>
    <property type="match status" value="1"/>
</dbReference>
<evidence type="ECO:0000313" key="6">
    <source>
        <dbReference type="Proteomes" id="UP000249396"/>
    </source>
</evidence>
<accession>A0A2W4QH33</accession>
<dbReference type="InterPro" id="IPR036737">
    <property type="entry name" value="OmpA-like_sf"/>
</dbReference>
<dbReference type="Pfam" id="PF00691">
    <property type="entry name" value="OmpA"/>
    <property type="match status" value="1"/>
</dbReference>
<dbReference type="PROSITE" id="PS51123">
    <property type="entry name" value="OMPA_2"/>
    <property type="match status" value="1"/>
</dbReference>
<evidence type="ECO:0000256" key="2">
    <source>
        <dbReference type="SAM" id="MobiDB-lite"/>
    </source>
</evidence>
<dbReference type="Proteomes" id="UP000249396">
    <property type="component" value="Unassembled WGS sequence"/>
</dbReference>
<evidence type="ECO:0000256" key="1">
    <source>
        <dbReference type="PROSITE-ProRule" id="PRU00473"/>
    </source>
</evidence>
<protein>
    <recommendedName>
        <fullName evidence="4">OmpA-like domain-containing protein</fullName>
    </recommendedName>
</protein>
<feature type="region of interest" description="Disordered" evidence="2">
    <location>
        <begin position="224"/>
        <end position="247"/>
    </location>
</feature>
<gene>
    <name evidence="5" type="ORF">DM484_28220</name>
</gene>
<feature type="compositionally biased region" description="Basic and acidic residues" evidence="2">
    <location>
        <begin position="232"/>
        <end position="247"/>
    </location>
</feature>
<evidence type="ECO:0000313" key="5">
    <source>
        <dbReference type="EMBL" id="PZN70556.1"/>
    </source>
</evidence>
<comment type="caution">
    <text evidence="5">The sequence shown here is derived from an EMBL/GenBank/DDBJ whole genome shotgun (WGS) entry which is preliminary data.</text>
</comment>
<evidence type="ECO:0000256" key="3">
    <source>
        <dbReference type="SAM" id="Phobius"/>
    </source>
</evidence>
<dbReference type="AlphaFoldDB" id="A0A2W4QH33"/>
<proteinExistence type="predicted"/>
<evidence type="ECO:0000259" key="4">
    <source>
        <dbReference type="PROSITE" id="PS51123"/>
    </source>
</evidence>
<reference evidence="5 6" key="1">
    <citation type="journal article" date="2018" name="Aquat. Microb. Ecol.">
        <title>Gammaproteobacterial methanotrophs dominate.</title>
        <authorList>
            <person name="Rissanen A.J."/>
            <person name="Saarenheimo J."/>
            <person name="Tiirola M."/>
            <person name="Peura S."/>
            <person name="Aalto S.L."/>
            <person name="Karvinen A."/>
            <person name="Nykanen H."/>
        </authorList>
    </citation>
    <scope>NUCLEOTIDE SEQUENCE [LARGE SCALE GENOMIC DNA]</scope>
    <source>
        <strain evidence="5">AMbin10</strain>
    </source>
</reference>
<sequence>MPPEDNNIYALSIADAMAAMMLIFSLVLLVLALRLGSIQDKTAEIERLHRVLDAALEHNKNEAQQYFSMKQAIYQALIKEFSADLKKWNARIDKNSLAFIMENSKNGFEAGKAEIPPEFRAMLDQFVPRYIKVIHQYGQHVNEIRIEGHTSSEWGVNLAECQESGSEACKKSVYLKNMRLSQDRAMSVLNYILLMENISDMPWLRSKLTANGLSSSHLLCGKQKAPCSGNHPEQENREASRRVEFSVRTDAESKIEEMLKAKNKRP</sequence>
<name>A0A2W4QH33_9GAMM</name>
<keyword evidence="1 3" id="KW-0472">Membrane</keyword>
<feature type="domain" description="OmpA-like" evidence="4">
    <location>
        <begin position="95"/>
        <end position="251"/>
    </location>
</feature>
<dbReference type="InterPro" id="IPR006665">
    <property type="entry name" value="OmpA-like"/>
</dbReference>